<comment type="caution">
    <text evidence="1">The sequence shown here is derived from an EMBL/GenBank/DDBJ whole genome shotgun (WGS) entry which is preliminary data.</text>
</comment>
<reference evidence="1" key="1">
    <citation type="journal article" date="2014" name="Int. J. Syst. Evol. Microbiol.">
        <title>Complete genome sequence of Corynebacterium casei LMG S-19264T (=DSM 44701T), isolated from a smear-ripened cheese.</title>
        <authorList>
            <consortium name="US DOE Joint Genome Institute (JGI-PGF)"/>
            <person name="Walter F."/>
            <person name="Albersmeier A."/>
            <person name="Kalinowski J."/>
            <person name="Ruckert C."/>
        </authorList>
    </citation>
    <scope>NUCLEOTIDE SEQUENCE</scope>
    <source>
        <strain evidence="1">JCM 17820</strain>
    </source>
</reference>
<name>A0A830GNN2_9EURY</name>
<proteinExistence type="predicted"/>
<dbReference type="Proteomes" id="UP000605784">
    <property type="component" value="Unassembled WGS sequence"/>
</dbReference>
<evidence type="ECO:0000313" key="1">
    <source>
        <dbReference type="EMBL" id="GGN99344.1"/>
    </source>
</evidence>
<dbReference type="EMBL" id="BMOU01000005">
    <property type="protein sequence ID" value="GGN99344.1"/>
    <property type="molecule type" value="Genomic_DNA"/>
</dbReference>
<accession>A0A830GNN2</accession>
<dbReference type="RefSeq" id="WP_229783169.1">
    <property type="nucleotide sequence ID" value="NZ_BMOU01000005.1"/>
</dbReference>
<protein>
    <submittedName>
        <fullName evidence="1">Uncharacterized protein</fullName>
    </submittedName>
</protein>
<organism evidence="1 2">
    <name type="scientific">Haloarcula pellucida</name>
    <dbReference type="NCBI Taxonomy" id="1427151"/>
    <lineage>
        <taxon>Archaea</taxon>
        <taxon>Methanobacteriati</taxon>
        <taxon>Methanobacteriota</taxon>
        <taxon>Stenosarchaea group</taxon>
        <taxon>Halobacteria</taxon>
        <taxon>Halobacteriales</taxon>
        <taxon>Haloarculaceae</taxon>
        <taxon>Haloarcula</taxon>
    </lineage>
</organism>
<dbReference type="AlphaFoldDB" id="A0A830GNN2"/>
<keyword evidence="2" id="KW-1185">Reference proteome</keyword>
<gene>
    <name evidence="1" type="ORF">GCM10009030_30760</name>
</gene>
<sequence>MQPTMSASATDRDEASYACPLCDHSGETATDVYVHLQVSHRKSEISEALIEAITDDRTRSELAEQ</sequence>
<evidence type="ECO:0000313" key="2">
    <source>
        <dbReference type="Proteomes" id="UP000605784"/>
    </source>
</evidence>
<reference evidence="1" key="2">
    <citation type="submission" date="2020-09" db="EMBL/GenBank/DDBJ databases">
        <authorList>
            <person name="Sun Q."/>
            <person name="Ohkuma M."/>
        </authorList>
    </citation>
    <scope>NUCLEOTIDE SEQUENCE</scope>
    <source>
        <strain evidence="1">JCM 17820</strain>
    </source>
</reference>